<name>A0A556QK00_9BACT</name>
<organism evidence="8 9">
    <name type="scientific">Rariglobus hedericola</name>
    <dbReference type="NCBI Taxonomy" id="2597822"/>
    <lineage>
        <taxon>Bacteria</taxon>
        <taxon>Pseudomonadati</taxon>
        <taxon>Verrucomicrobiota</taxon>
        <taxon>Opitutia</taxon>
        <taxon>Opitutales</taxon>
        <taxon>Opitutaceae</taxon>
        <taxon>Rariglobus</taxon>
    </lineage>
</organism>
<comment type="caution">
    <text evidence="8">The sequence shown here is derived from an EMBL/GenBank/DDBJ whole genome shotgun (WGS) entry which is preliminary data.</text>
</comment>
<keyword evidence="5 6" id="KW-0472">Membrane</keyword>
<feature type="transmembrane region" description="Helical" evidence="6">
    <location>
        <begin position="216"/>
        <end position="235"/>
    </location>
</feature>
<proteinExistence type="predicted"/>
<keyword evidence="2" id="KW-1003">Cell membrane</keyword>
<dbReference type="Gene3D" id="1.20.1250.20">
    <property type="entry name" value="MFS general substrate transporter like domains"/>
    <property type="match status" value="1"/>
</dbReference>
<dbReference type="PANTHER" id="PTHR43124">
    <property type="entry name" value="PURINE EFFLUX PUMP PBUE"/>
    <property type="match status" value="1"/>
</dbReference>
<dbReference type="GO" id="GO:0005886">
    <property type="term" value="C:plasma membrane"/>
    <property type="evidence" value="ECO:0007669"/>
    <property type="project" value="UniProtKB-SubCell"/>
</dbReference>
<dbReference type="Proteomes" id="UP000315648">
    <property type="component" value="Unassembled WGS sequence"/>
</dbReference>
<feature type="transmembrane region" description="Helical" evidence="6">
    <location>
        <begin position="381"/>
        <end position="399"/>
    </location>
</feature>
<evidence type="ECO:0000313" key="8">
    <source>
        <dbReference type="EMBL" id="TSJ76974.1"/>
    </source>
</evidence>
<feature type="transmembrane region" description="Helical" evidence="6">
    <location>
        <begin position="255"/>
        <end position="274"/>
    </location>
</feature>
<dbReference type="InterPro" id="IPR050189">
    <property type="entry name" value="MFS_Efflux_Transporters"/>
</dbReference>
<evidence type="ECO:0000256" key="1">
    <source>
        <dbReference type="ARBA" id="ARBA00004651"/>
    </source>
</evidence>
<feature type="transmembrane region" description="Helical" evidence="6">
    <location>
        <begin position="306"/>
        <end position="325"/>
    </location>
</feature>
<feature type="transmembrane region" description="Helical" evidence="6">
    <location>
        <begin position="346"/>
        <end position="366"/>
    </location>
</feature>
<evidence type="ECO:0000256" key="2">
    <source>
        <dbReference type="ARBA" id="ARBA00022475"/>
    </source>
</evidence>
<dbReference type="OrthoDB" id="212436at2"/>
<feature type="transmembrane region" description="Helical" evidence="6">
    <location>
        <begin position="142"/>
        <end position="164"/>
    </location>
</feature>
<dbReference type="GO" id="GO:0022857">
    <property type="term" value="F:transmembrane transporter activity"/>
    <property type="evidence" value="ECO:0007669"/>
    <property type="project" value="InterPro"/>
</dbReference>
<dbReference type="EMBL" id="VMBG01000002">
    <property type="protein sequence ID" value="TSJ76974.1"/>
    <property type="molecule type" value="Genomic_DNA"/>
</dbReference>
<feature type="transmembrane region" description="Helical" evidence="6">
    <location>
        <begin position="109"/>
        <end position="130"/>
    </location>
</feature>
<feature type="transmembrane region" description="Helical" evidence="6">
    <location>
        <begin position="56"/>
        <end position="77"/>
    </location>
</feature>
<feature type="transmembrane region" description="Helical" evidence="6">
    <location>
        <begin position="84"/>
        <end position="103"/>
    </location>
</feature>
<dbReference type="RefSeq" id="WP_144230795.1">
    <property type="nucleotide sequence ID" value="NZ_CBCRVV010000006.1"/>
</dbReference>
<feature type="transmembrane region" description="Helical" evidence="6">
    <location>
        <begin position="170"/>
        <end position="195"/>
    </location>
</feature>
<dbReference type="PROSITE" id="PS50850">
    <property type="entry name" value="MFS"/>
    <property type="match status" value="1"/>
</dbReference>
<evidence type="ECO:0000313" key="9">
    <source>
        <dbReference type="Proteomes" id="UP000315648"/>
    </source>
</evidence>
<comment type="subcellular location">
    <subcellularLocation>
        <location evidence="1">Cell membrane</location>
        <topology evidence="1">Multi-pass membrane protein</topology>
    </subcellularLocation>
</comment>
<dbReference type="InterPro" id="IPR011701">
    <property type="entry name" value="MFS"/>
</dbReference>
<feature type="domain" description="Major facilitator superfamily (MFS) profile" evidence="7">
    <location>
        <begin position="18"/>
        <end position="400"/>
    </location>
</feature>
<evidence type="ECO:0000259" key="7">
    <source>
        <dbReference type="PROSITE" id="PS50850"/>
    </source>
</evidence>
<evidence type="ECO:0000256" key="3">
    <source>
        <dbReference type="ARBA" id="ARBA00022692"/>
    </source>
</evidence>
<protein>
    <submittedName>
        <fullName evidence="8">MFS transporter</fullName>
    </submittedName>
</protein>
<dbReference type="InterPro" id="IPR020846">
    <property type="entry name" value="MFS_dom"/>
</dbReference>
<gene>
    <name evidence="8" type="ORF">FPL22_12730</name>
</gene>
<keyword evidence="4 6" id="KW-1133">Transmembrane helix</keyword>
<dbReference type="PANTHER" id="PTHR43124:SF3">
    <property type="entry name" value="CHLORAMPHENICOL EFFLUX PUMP RV0191"/>
    <property type="match status" value="1"/>
</dbReference>
<keyword evidence="9" id="KW-1185">Reference proteome</keyword>
<evidence type="ECO:0000256" key="6">
    <source>
        <dbReference type="SAM" id="Phobius"/>
    </source>
</evidence>
<reference evidence="8 9" key="1">
    <citation type="submission" date="2019-07" db="EMBL/GenBank/DDBJ databases">
        <title>Description of 53C-WASEF.</title>
        <authorList>
            <person name="Pitt A."/>
            <person name="Hahn M.W."/>
        </authorList>
    </citation>
    <scope>NUCLEOTIDE SEQUENCE [LARGE SCALE GENOMIC DNA]</scope>
    <source>
        <strain evidence="8 9">53C-WASEF</strain>
    </source>
</reference>
<dbReference type="CDD" id="cd17324">
    <property type="entry name" value="MFS_NepI_like"/>
    <property type="match status" value="1"/>
</dbReference>
<dbReference type="SUPFAM" id="SSF103473">
    <property type="entry name" value="MFS general substrate transporter"/>
    <property type="match status" value="1"/>
</dbReference>
<accession>A0A556QK00</accession>
<dbReference type="AlphaFoldDB" id="A0A556QK00"/>
<dbReference type="Pfam" id="PF07690">
    <property type="entry name" value="MFS_1"/>
    <property type="match status" value="1"/>
</dbReference>
<keyword evidence="3 6" id="KW-0812">Transmembrane</keyword>
<sequence length="420" mass="44781">MSSSASSAARAATSERGILFTLAGVQFTHIMDFMIMMPLGAGLMRVFNISPTQFSYLVAAYGLAAAITGFAGGFFIDRLDRKRALLWLYAGFGLATLGCAFAPTFHWLLAARVAAGAFGGVAGSIVMAIVSDVIPPERRGRGMAVVMSAFPLASVIGIPTGLILVDMFEWHAPFLMLAGLSVPIWFVASRFLPALPPSPIKTHPVRQMWEIMTHGIHLRGFMVTAALVFAGASVVPFMSPSLVANTGLSESQLKFVYLFGGAATFITTSFFGRLTDRHDKIHVLAGVTVFSIATAIVVTHLGPTPIWLTLIVTTVFFVTMAGRFTPTMAMISNAVEQRYRGGFMSVNSAVQQAAGGLANIVAGMLITREATSGRLIGYPRVGWIAVSAFILTVVLAWRLRSIAPHASRPGHTAITPIVAE</sequence>
<evidence type="ECO:0000256" key="5">
    <source>
        <dbReference type="ARBA" id="ARBA00023136"/>
    </source>
</evidence>
<dbReference type="InterPro" id="IPR036259">
    <property type="entry name" value="MFS_trans_sf"/>
</dbReference>
<feature type="transmembrane region" description="Helical" evidence="6">
    <location>
        <begin position="281"/>
        <end position="300"/>
    </location>
</feature>
<feature type="transmembrane region" description="Helical" evidence="6">
    <location>
        <begin position="20"/>
        <end position="44"/>
    </location>
</feature>
<evidence type="ECO:0000256" key="4">
    <source>
        <dbReference type="ARBA" id="ARBA00022989"/>
    </source>
</evidence>